<reference evidence="2 4" key="2">
    <citation type="submission" date="2018-10" db="EMBL/GenBank/DDBJ databases">
        <title>Whole Genome of Vibrio owensii strain 170502, isolated from Acute Hepatopancreatic Necrosis Disease (AHPND) shrimp.</title>
        <authorList>
            <person name="Yan M."/>
            <person name="Wang X."/>
            <person name="Wang Y."/>
        </authorList>
    </citation>
    <scope>NUCLEOTIDE SEQUENCE [LARGE SCALE GENOMIC DNA]</scope>
    <source>
        <strain evidence="2 4">1700302</strain>
    </source>
</reference>
<dbReference type="EMBL" id="CP045859">
    <property type="protein sequence ID" value="QGH47251.1"/>
    <property type="molecule type" value="Genomic_DNA"/>
</dbReference>
<sequence>MALSKNGSNGFTLDLVVGIQDIFKKQAKDVEKEAASLQKEFKKLQSTLNGIDEFKKLQTDLKQLENQTDATEEQIKSMVEKVESSKMSLHRAGVSTSKLADEQKRLATSLAKTSKEMKDQKDAAAQMQSAQDRVESIATGVAGAVTAGALARKLAKAGLDRDKMLRMAAASTNASLDDLSSDDSKRWRSKMIRSMGGDHDYADIVAAQTLALKTGAQGEQANTLAERSLQLTKYNKDWELEEVNRALNKMTQTDSDLSVDKAAAILDAVKKNGGDEYKDMLDSALEYSGYLRDIGVDTETAWAAALASIKGGARGTDKAFDAIKEGIAARLSDPSELEKLLGKGKTQGSLDEYIADADVRQQLKNSIGSYRQALAEGSSTAKPMQQIALSLSELYKQNPQNAKIVSENIFGVQGSEDLTKGGLQNFLGVLSGTISPEEVLKTKRSLDESVALSQSAADDVRSAWGLFTDPFINLMSDIASSSTGLTGVLSSGASMWADALNDSPLTTGALTVGGTIGGLIGLKRGSGYLLRKTQDIALKYFTGARGSVNPSAAEAAAEGAGALKNGAVADDAIKGASTAAKGAEEVATNSSILKKGAGAAGKVLKNGGKLAKGIPLLGQAISGGMFLYHALTGDFESAAGDAGALVGGIAGEALGTAALPGVGTFAGGVAGAMSGDEVARSWYRKHFGSNEPQIEQVENTIASITTSNEQAAASQASTNSPIMIEMSNEFNFDLGIVNGEDESAQEMLVKALRTATPEMQRQLKATLQDLFSSADNIALTD</sequence>
<protein>
    <submittedName>
        <fullName evidence="3">Uncharacterized protein</fullName>
    </submittedName>
</protein>
<dbReference type="Proteomes" id="UP000390336">
    <property type="component" value="Chromosome 1"/>
</dbReference>
<dbReference type="RefSeq" id="WP_054824808.1">
    <property type="nucleotide sequence ID" value="NZ_CP033138.1"/>
</dbReference>
<keyword evidence="1" id="KW-0175">Coiled coil</keyword>
<keyword evidence="4" id="KW-1185">Reference proteome</keyword>
<evidence type="ECO:0000313" key="5">
    <source>
        <dbReference type="Proteomes" id="UP000390336"/>
    </source>
</evidence>
<accession>A0AAP9GBS0</accession>
<evidence type="ECO:0000256" key="1">
    <source>
        <dbReference type="SAM" id="Coils"/>
    </source>
</evidence>
<evidence type="ECO:0000313" key="3">
    <source>
        <dbReference type="EMBL" id="QGH47251.1"/>
    </source>
</evidence>
<gene>
    <name evidence="3" type="ORF">APZ19_09210</name>
    <name evidence="2" type="ORF">D0812_27590</name>
</gene>
<proteinExistence type="predicted"/>
<reference evidence="3 5" key="1">
    <citation type="journal article" date="2015" name="Genome Announc.">
        <title>Draft Genome Sequence of Vibrio owensii Strain SH-14, Which Causes Shrimp Acute Hepatopancreatic Necrosis Disease.</title>
        <authorList>
            <person name="Liu L."/>
            <person name="Xiao J."/>
            <person name="Xia X."/>
            <person name="Pan Y."/>
            <person name="Yan S."/>
            <person name="Wang Y."/>
        </authorList>
    </citation>
    <scope>NUCLEOTIDE SEQUENCE [LARGE SCALE GENOMIC DNA]</scope>
    <source>
        <strain evidence="3 5">SH14</strain>
    </source>
</reference>
<feature type="coiled-coil region" evidence="1">
    <location>
        <begin position="20"/>
        <end position="81"/>
    </location>
</feature>
<reference evidence="3" key="3">
    <citation type="submission" date="2019-11" db="EMBL/GenBank/DDBJ databases">
        <title>Complete genome sequence of Vibrio owensii SH-14 isolated from shrimp with acute hepatopancreatic necrosis diease.</title>
        <authorList>
            <person name="Liang X."/>
            <person name="Wang Y."/>
        </authorList>
    </citation>
    <scope>NUCLEOTIDE SEQUENCE</scope>
    <source>
        <strain evidence="3">SH14</strain>
    </source>
</reference>
<dbReference type="Proteomes" id="UP000272136">
    <property type="component" value="Chromosome 2"/>
</dbReference>
<dbReference type="EMBL" id="CP033138">
    <property type="protein sequence ID" value="AYO18106.1"/>
    <property type="molecule type" value="Genomic_DNA"/>
</dbReference>
<evidence type="ECO:0000313" key="4">
    <source>
        <dbReference type="Proteomes" id="UP000272136"/>
    </source>
</evidence>
<dbReference type="Gene3D" id="1.10.287.1490">
    <property type="match status" value="1"/>
</dbReference>
<evidence type="ECO:0000313" key="2">
    <source>
        <dbReference type="EMBL" id="AYO18106.1"/>
    </source>
</evidence>
<dbReference type="AlphaFoldDB" id="A0AAP9GBS0"/>
<name>A0AAP9GBS0_9VIBR</name>
<organism evidence="3 5">
    <name type="scientific">Vibrio owensii</name>
    <dbReference type="NCBI Taxonomy" id="696485"/>
    <lineage>
        <taxon>Bacteria</taxon>
        <taxon>Pseudomonadati</taxon>
        <taxon>Pseudomonadota</taxon>
        <taxon>Gammaproteobacteria</taxon>
        <taxon>Vibrionales</taxon>
        <taxon>Vibrionaceae</taxon>
        <taxon>Vibrio</taxon>
    </lineage>
</organism>